<dbReference type="AlphaFoldDB" id="A0A2N9LAL0"/>
<evidence type="ECO:0000313" key="1">
    <source>
        <dbReference type="EMBL" id="SPE20337.1"/>
    </source>
</evidence>
<evidence type="ECO:0000313" key="2">
    <source>
        <dbReference type="Proteomes" id="UP000239735"/>
    </source>
</evidence>
<name>A0A2N9LAL0_9BACT</name>
<dbReference type="EMBL" id="OKRB01000085">
    <property type="protein sequence ID" value="SPE20337.1"/>
    <property type="molecule type" value="Genomic_DNA"/>
</dbReference>
<proteinExistence type="predicted"/>
<accession>A0A2N9LAL0</accession>
<sequence>MSLNQRSHTMPTSPWSPPNLFMTLWVHRSLNCSSGVIGDVFQSNPKAAAKMTNVAIIGHKILGFWVFLAQIHSHPLTHVAAR</sequence>
<reference evidence="2" key="1">
    <citation type="submission" date="2018-02" db="EMBL/GenBank/DDBJ databases">
        <authorList>
            <person name="Hausmann B."/>
        </authorList>
    </citation>
    <scope>NUCLEOTIDE SEQUENCE [LARGE SCALE GENOMIC DNA]</scope>
    <source>
        <strain evidence="2">Peat soil MAG SbA5</strain>
    </source>
</reference>
<organism evidence="1 2">
    <name type="scientific">Candidatus Sulfuritelmatomonas gaucii</name>
    <dbReference type="NCBI Taxonomy" id="2043161"/>
    <lineage>
        <taxon>Bacteria</taxon>
        <taxon>Pseudomonadati</taxon>
        <taxon>Acidobacteriota</taxon>
        <taxon>Terriglobia</taxon>
        <taxon>Terriglobales</taxon>
        <taxon>Acidobacteriaceae</taxon>
        <taxon>Candidatus Sulfuritelmatomonas</taxon>
    </lineage>
</organism>
<gene>
    <name evidence="1" type="ORF">SBA5_290191</name>
</gene>
<dbReference type="Proteomes" id="UP000239735">
    <property type="component" value="Unassembled WGS sequence"/>
</dbReference>
<protein>
    <submittedName>
        <fullName evidence="1">Uncharacterized protein</fullName>
    </submittedName>
</protein>